<reference evidence="1" key="2">
    <citation type="submission" date="2023-06" db="EMBL/GenBank/DDBJ databases">
        <authorList>
            <consortium name="Lawrence Berkeley National Laboratory"/>
            <person name="Haridas S."/>
            <person name="Hensen N."/>
            <person name="Bonometti L."/>
            <person name="Westerberg I."/>
            <person name="Brannstrom I.O."/>
            <person name="Guillou S."/>
            <person name="Cros-Aarteil S."/>
            <person name="Calhoun S."/>
            <person name="Kuo A."/>
            <person name="Mondo S."/>
            <person name="Pangilinan J."/>
            <person name="Riley R."/>
            <person name="LaButti K."/>
            <person name="Andreopoulos B."/>
            <person name="Lipzen A."/>
            <person name="Chen C."/>
            <person name="Yanf M."/>
            <person name="Daum C."/>
            <person name="Ng V."/>
            <person name="Clum A."/>
            <person name="Steindorff A."/>
            <person name="Ohm R."/>
            <person name="Martin F."/>
            <person name="Silar P."/>
            <person name="Natvig D."/>
            <person name="Lalanne C."/>
            <person name="Gautier V."/>
            <person name="Ament-velasquez S.L."/>
            <person name="Kruys A."/>
            <person name="Hutchinson M.I."/>
            <person name="Powell A.J."/>
            <person name="Barry K."/>
            <person name="Miller A.N."/>
            <person name="Grigoriev I.V."/>
            <person name="Debuchy R."/>
            <person name="Gladieux P."/>
            <person name="Thoren M.H."/>
            <person name="Johannesson H."/>
        </authorList>
    </citation>
    <scope>NUCLEOTIDE SEQUENCE</scope>
    <source>
        <strain evidence="1">CBS 232.78</strain>
    </source>
</reference>
<evidence type="ECO:0000313" key="2">
    <source>
        <dbReference type="Proteomes" id="UP001285441"/>
    </source>
</evidence>
<dbReference type="AlphaFoldDB" id="A0AAE0NPS6"/>
<dbReference type="SUPFAM" id="SSF109854">
    <property type="entry name" value="DinB/YfiT-like putative metalloenzymes"/>
    <property type="match status" value="1"/>
</dbReference>
<dbReference type="PANTHER" id="PTHR36922:SF1">
    <property type="entry name" value="DUF1993 DOMAIN-CONTAINING PROTEIN"/>
    <property type="match status" value="1"/>
</dbReference>
<keyword evidence="2" id="KW-1185">Reference proteome</keyword>
<gene>
    <name evidence="1" type="ORF">B0H63DRAFT_183149</name>
</gene>
<dbReference type="Proteomes" id="UP001285441">
    <property type="component" value="Unassembled WGS sequence"/>
</dbReference>
<dbReference type="InterPro" id="IPR034660">
    <property type="entry name" value="DinB/YfiT-like"/>
</dbReference>
<accession>A0AAE0NPS6</accession>
<dbReference type="PANTHER" id="PTHR36922">
    <property type="entry name" value="BLL2446 PROTEIN"/>
    <property type="match status" value="1"/>
</dbReference>
<comment type="caution">
    <text evidence="1">The sequence shown here is derived from an EMBL/GenBank/DDBJ whole genome shotgun (WGS) entry which is preliminary data.</text>
</comment>
<organism evidence="1 2">
    <name type="scientific">Podospora didyma</name>
    <dbReference type="NCBI Taxonomy" id="330526"/>
    <lineage>
        <taxon>Eukaryota</taxon>
        <taxon>Fungi</taxon>
        <taxon>Dikarya</taxon>
        <taxon>Ascomycota</taxon>
        <taxon>Pezizomycotina</taxon>
        <taxon>Sordariomycetes</taxon>
        <taxon>Sordariomycetidae</taxon>
        <taxon>Sordariales</taxon>
        <taxon>Podosporaceae</taxon>
        <taxon>Podospora</taxon>
    </lineage>
</organism>
<dbReference type="Pfam" id="PF09351">
    <property type="entry name" value="DUF1993"/>
    <property type="match status" value="1"/>
</dbReference>
<reference evidence="1" key="1">
    <citation type="journal article" date="2023" name="Mol. Phylogenet. Evol.">
        <title>Genome-scale phylogeny and comparative genomics of the fungal order Sordariales.</title>
        <authorList>
            <person name="Hensen N."/>
            <person name="Bonometti L."/>
            <person name="Westerberg I."/>
            <person name="Brannstrom I.O."/>
            <person name="Guillou S."/>
            <person name="Cros-Aarteil S."/>
            <person name="Calhoun S."/>
            <person name="Haridas S."/>
            <person name="Kuo A."/>
            <person name="Mondo S."/>
            <person name="Pangilinan J."/>
            <person name="Riley R."/>
            <person name="LaButti K."/>
            <person name="Andreopoulos B."/>
            <person name="Lipzen A."/>
            <person name="Chen C."/>
            <person name="Yan M."/>
            <person name="Daum C."/>
            <person name="Ng V."/>
            <person name="Clum A."/>
            <person name="Steindorff A."/>
            <person name="Ohm R.A."/>
            <person name="Martin F."/>
            <person name="Silar P."/>
            <person name="Natvig D.O."/>
            <person name="Lalanne C."/>
            <person name="Gautier V."/>
            <person name="Ament-Velasquez S.L."/>
            <person name="Kruys A."/>
            <person name="Hutchinson M.I."/>
            <person name="Powell A.J."/>
            <person name="Barry K."/>
            <person name="Miller A.N."/>
            <person name="Grigoriev I.V."/>
            <person name="Debuchy R."/>
            <person name="Gladieux P."/>
            <person name="Hiltunen Thoren M."/>
            <person name="Johannesson H."/>
        </authorList>
    </citation>
    <scope>NUCLEOTIDE SEQUENCE</scope>
    <source>
        <strain evidence="1">CBS 232.78</strain>
    </source>
</reference>
<protein>
    <recommendedName>
        <fullName evidence="3">DUF1993 domain-containing protein</fullName>
    </recommendedName>
</protein>
<dbReference type="Gene3D" id="1.20.120.450">
    <property type="entry name" value="dinb family like domain"/>
    <property type="match status" value="1"/>
</dbReference>
<proteinExistence type="predicted"/>
<sequence length="177" mass="19113">MASLSLYDASIKILISAHESLVHILQKASEHPDAASFPATRLYEDMLPLSFQVQIASNIALKTAHRLTAGKLSFDAFADDEKTIDELIARADKTLALLRSVNAEDLPVGVEAVNDTKSIELAMGPKTFSLTPAGYAFGFGLPNVFFHVSTAYGILRSKGVPLGKMDFLQSFMAPQLA</sequence>
<evidence type="ECO:0008006" key="3">
    <source>
        <dbReference type="Google" id="ProtNLM"/>
    </source>
</evidence>
<evidence type="ECO:0000313" key="1">
    <source>
        <dbReference type="EMBL" id="KAK3385452.1"/>
    </source>
</evidence>
<name>A0AAE0NPS6_9PEZI</name>
<dbReference type="InterPro" id="IPR018531">
    <property type="entry name" value="DUF1993"/>
</dbReference>
<dbReference type="EMBL" id="JAULSW010000004">
    <property type="protein sequence ID" value="KAK3385452.1"/>
    <property type="molecule type" value="Genomic_DNA"/>
</dbReference>